<feature type="region of interest" description="Disordered" evidence="1">
    <location>
        <begin position="58"/>
        <end position="80"/>
    </location>
</feature>
<dbReference type="PANTHER" id="PTHR35094">
    <property type="entry name" value="LEUCINE-RICH REPEAT EXTENSIN-LIKE PROTEIN 2"/>
    <property type="match status" value="1"/>
</dbReference>
<evidence type="ECO:0000256" key="1">
    <source>
        <dbReference type="SAM" id="MobiDB-lite"/>
    </source>
</evidence>
<proteinExistence type="predicted"/>
<name>A0A822YHV7_NELNU</name>
<protein>
    <submittedName>
        <fullName evidence="3">Uncharacterized protein</fullName>
    </submittedName>
</protein>
<feature type="chain" id="PRO_5032557097" evidence="2">
    <location>
        <begin position="31"/>
        <end position="135"/>
    </location>
</feature>
<evidence type="ECO:0000256" key="2">
    <source>
        <dbReference type="SAM" id="SignalP"/>
    </source>
</evidence>
<dbReference type="EMBL" id="DUZY01000003">
    <property type="protein sequence ID" value="DAD32042.1"/>
    <property type="molecule type" value="Genomic_DNA"/>
</dbReference>
<keyword evidence="2" id="KW-0732">Signal</keyword>
<keyword evidence="4" id="KW-1185">Reference proteome</keyword>
<feature type="signal peptide" evidence="2">
    <location>
        <begin position="1"/>
        <end position="30"/>
    </location>
</feature>
<dbReference type="Proteomes" id="UP000607653">
    <property type="component" value="Unassembled WGS sequence"/>
</dbReference>
<evidence type="ECO:0000313" key="3">
    <source>
        <dbReference type="EMBL" id="DAD32042.1"/>
    </source>
</evidence>
<organism evidence="3 4">
    <name type="scientific">Nelumbo nucifera</name>
    <name type="common">Sacred lotus</name>
    <dbReference type="NCBI Taxonomy" id="4432"/>
    <lineage>
        <taxon>Eukaryota</taxon>
        <taxon>Viridiplantae</taxon>
        <taxon>Streptophyta</taxon>
        <taxon>Embryophyta</taxon>
        <taxon>Tracheophyta</taxon>
        <taxon>Spermatophyta</taxon>
        <taxon>Magnoliopsida</taxon>
        <taxon>Proteales</taxon>
        <taxon>Nelumbonaceae</taxon>
        <taxon>Nelumbo</taxon>
    </lineage>
</organism>
<evidence type="ECO:0000313" key="4">
    <source>
        <dbReference type="Proteomes" id="UP000607653"/>
    </source>
</evidence>
<dbReference type="AlphaFoldDB" id="A0A822YHV7"/>
<dbReference type="PANTHER" id="PTHR35094:SF7">
    <property type="entry name" value="LEUCINE-RICH REPEAT EXTENSIN-LIKE PROTEIN 2"/>
    <property type="match status" value="1"/>
</dbReference>
<gene>
    <name evidence="3" type="ORF">HUJ06_010893</name>
</gene>
<feature type="compositionally biased region" description="Pro residues" evidence="1">
    <location>
        <begin position="63"/>
        <end position="80"/>
    </location>
</feature>
<reference evidence="3 4" key="1">
    <citation type="journal article" date="2020" name="Mol. Biol. Evol.">
        <title>Distinct Expression and Methylation Patterns for Genes with Different Fates following a Single Whole-Genome Duplication in Flowering Plants.</title>
        <authorList>
            <person name="Shi T."/>
            <person name="Rahmani R.S."/>
            <person name="Gugger P.F."/>
            <person name="Wang M."/>
            <person name="Li H."/>
            <person name="Zhang Y."/>
            <person name="Li Z."/>
            <person name="Wang Q."/>
            <person name="Van de Peer Y."/>
            <person name="Marchal K."/>
            <person name="Chen J."/>
        </authorList>
    </citation>
    <scope>NUCLEOTIDE SEQUENCE [LARGE SCALE GENOMIC DNA]</scope>
    <source>
        <tissue evidence="3">Leaf</tissue>
    </source>
</reference>
<sequence length="135" mass="14369">MPWPVRRRSPAMLLVVVLVIVAVTPPATVGGSTEKVDQTIVPQTPDLGIKCTACSSCENPCNQHPPPPPPPPPTTPSSYCPPPPPPPFFYITGPPGNLYPFDPFFSSAGRNSVAGVLVLVLCGLLELRTWVFGKL</sequence>
<accession>A0A822YHV7</accession>
<comment type="caution">
    <text evidence="3">The sequence shown here is derived from an EMBL/GenBank/DDBJ whole genome shotgun (WGS) entry which is preliminary data.</text>
</comment>